<evidence type="ECO:0000313" key="2">
    <source>
        <dbReference type="EMBL" id="RZD13955.1"/>
    </source>
</evidence>
<proteinExistence type="predicted"/>
<protein>
    <submittedName>
        <fullName evidence="2">Uncharacterized protein</fullName>
    </submittedName>
</protein>
<dbReference type="Proteomes" id="UP000320813">
    <property type="component" value="Unassembled WGS sequence"/>
</dbReference>
<organism evidence="2 3">
    <name type="scientific">Candidatus Acidulodesulfobacterium ferriphilum</name>
    <dbReference type="NCBI Taxonomy" id="2597223"/>
    <lineage>
        <taxon>Bacteria</taxon>
        <taxon>Deltaproteobacteria</taxon>
        <taxon>Candidatus Acidulodesulfobacterales</taxon>
        <taxon>Candidatus Acidulodesulfobacterium</taxon>
    </lineage>
</organism>
<evidence type="ECO:0000256" key="1">
    <source>
        <dbReference type="SAM" id="Phobius"/>
    </source>
</evidence>
<comment type="caution">
    <text evidence="2">The sequence shown here is derived from an EMBL/GenBank/DDBJ whole genome shotgun (WGS) entry which is preliminary data.</text>
</comment>
<name>A0A519B9K3_9DELT</name>
<dbReference type="AlphaFoldDB" id="A0A519B9K3"/>
<accession>A0A519B9K3</accession>
<reference evidence="2 3" key="1">
    <citation type="submission" date="2019-01" db="EMBL/GenBank/DDBJ databases">
        <title>Insights into ecological role of a new deltaproteobacterial order Candidatus Sinidesulfobacterales (Sva0485) by metagenomics and metatranscriptomics.</title>
        <authorList>
            <person name="Tan S."/>
            <person name="Liu J."/>
            <person name="Fang Y."/>
            <person name="Hedlund B.P."/>
            <person name="Lian Z.H."/>
            <person name="Huang L.Y."/>
            <person name="Li J.T."/>
            <person name="Huang L.N."/>
            <person name="Li W.J."/>
            <person name="Jiang H.C."/>
            <person name="Dong H.L."/>
            <person name="Shu W.S."/>
        </authorList>
    </citation>
    <scope>NUCLEOTIDE SEQUENCE [LARGE SCALE GENOMIC DNA]</scope>
    <source>
        <strain evidence="2">AP3</strain>
    </source>
</reference>
<dbReference type="EMBL" id="SGBD01000005">
    <property type="protein sequence ID" value="RZD13955.1"/>
    <property type="molecule type" value="Genomic_DNA"/>
</dbReference>
<evidence type="ECO:0000313" key="3">
    <source>
        <dbReference type="Proteomes" id="UP000320813"/>
    </source>
</evidence>
<feature type="transmembrane region" description="Helical" evidence="1">
    <location>
        <begin position="12"/>
        <end position="35"/>
    </location>
</feature>
<keyword evidence="1" id="KW-1133">Transmembrane helix</keyword>
<keyword evidence="1" id="KW-0812">Transmembrane</keyword>
<gene>
    <name evidence="2" type="ORF">EVJ47_08480</name>
</gene>
<keyword evidence="1" id="KW-0472">Membrane</keyword>
<feature type="transmembrane region" description="Helical" evidence="1">
    <location>
        <begin position="77"/>
        <end position="101"/>
    </location>
</feature>
<feature type="transmembrane region" description="Helical" evidence="1">
    <location>
        <begin position="47"/>
        <end position="71"/>
    </location>
</feature>
<sequence length="111" mass="12640">MLTLGSLITLKNLFYVFVLLGAVIMFSNMLIAASLKNKIPGGFVGKWLLIMWFFMFFFFLAEAGAFFFITSLNNINLSYFLIGLVLFFGSVFVAVVNRFVYHLIKELALDK</sequence>